<dbReference type="OrthoDB" id="5010675at2759"/>
<evidence type="ECO:0000313" key="3">
    <source>
        <dbReference type="Proteomes" id="UP000800082"/>
    </source>
</evidence>
<reference evidence="2" key="1">
    <citation type="journal article" date="2020" name="Stud. Mycol.">
        <title>101 Dothideomycetes genomes: a test case for predicting lifestyles and emergence of pathogens.</title>
        <authorList>
            <person name="Haridas S."/>
            <person name="Albert R."/>
            <person name="Binder M."/>
            <person name="Bloem J."/>
            <person name="Labutti K."/>
            <person name="Salamov A."/>
            <person name="Andreopoulos B."/>
            <person name="Baker S."/>
            <person name="Barry K."/>
            <person name="Bills G."/>
            <person name="Bluhm B."/>
            <person name="Cannon C."/>
            <person name="Castanera R."/>
            <person name="Culley D."/>
            <person name="Daum C."/>
            <person name="Ezra D."/>
            <person name="Gonzalez J."/>
            <person name="Henrissat B."/>
            <person name="Kuo A."/>
            <person name="Liang C."/>
            <person name="Lipzen A."/>
            <person name="Lutzoni F."/>
            <person name="Magnuson J."/>
            <person name="Mondo S."/>
            <person name="Nolan M."/>
            <person name="Ohm R."/>
            <person name="Pangilinan J."/>
            <person name="Park H.-J."/>
            <person name="Ramirez L."/>
            <person name="Alfaro M."/>
            <person name="Sun H."/>
            <person name="Tritt A."/>
            <person name="Yoshinaga Y."/>
            <person name="Zwiers L.-H."/>
            <person name="Turgeon B."/>
            <person name="Goodwin S."/>
            <person name="Spatafora J."/>
            <person name="Crous P."/>
            <person name="Grigoriev I."/>
        </authorList>
    </citation>
    <scope>NUCLEOTIDE SEQUENCE</scope>
    <source>
        <strain evidence="2">CBS 183.55</strain>
    </source>
</reference>
<evidence type="ECO:0000313" key="2">
    <source>
        <dbReference type="EMBL" id="KAF1926935.1"/>
    </source>
</evidence>
<dbReference type="GeneID" id="54353877"/>
<proteinExistence type="predicted"/>
<dbReference type="EMBL" id="ML978974">
    <property type="protein sequence ID" value="KAF1926935.1"/>
    <property type="molecule type" value="Genomic_DNA"/>
</dbReference>
<dbReference type="RefSeq" id="XP_033447187.1">
    <property type="nucleotide sequence ID" value="XM_033596210.1"/>
</dbReference>
<dbReference type="AlphaFoldDB" id="A0A6A5RF90"/>
<accession>A0A6A5RF90</accession>
<dbReference type="Proteomes" id="UP000800082">
    <property type="component" value="Unassembled WGS sequence"/>
</dbReference>
<protein>
    <submittedName>
        <fullName evidence="2">Uncharacterized protein</fullName>
    </submittedName>
</protein>
<feature type="region of interest" description="Disordered" evidence="1">
    <location>
        <begin position="497"/>
        <end position="526"/>
    </location>
</feature>
<feature type="compositionally biased region" description="Acidic residues" evidence="1">
    <location>
        <begin position="498"/>
        <end position="526"/>
    </location>
</feature>
<evidence type="ECO:0000256" key="1">
    <source>
        <dbReference type="SAM" id="MobiDB-lite"/>
    </source>
</evidence>
<name>A0A6A5RF90_9PLEO</name>
<keyword evidence="3" id="KW-1185">Reference proteome</keyword>
<sequence length="526" mass="60534">MDEMSSNTTPAFTRLPAELLILILDQQHSVSDKYAGDIIDYATLKSLRLACRQFAHLPKLLGKVFKHILIIASPEQVQIAESLDLSSIKPYVRVITMAPSKYSWTMTEHQFRHIVSIPRIEEICQELSMTYYRVKSTGGDVSGFSQSREQEIKEGWQHFLEKHTDGKMPYPETEIVTGYERYMQCARRTRRMFEENKVHHAWTKVFTQLPDVHSFRVGAWGFDGSSDDNWRDLSCEPVTHRHNYNNSGHNAGVCRQLQEPVGEALLRTAIASLIAAGSIIAHLEIDCVLDSKFVWADDGTLRDLDLSRLQTLTFDPIEVDWWEKRGWTSEYEATAVARCGLALSTILHTCRFSLSKLILYPEYGEQYIVWPPAAPNRPLMLPALRSFRTGMSLDLPEFARFLLQSPALQFVQLDGCSGRLGEWRELWDAIRNHPNRMTLEFDQLPCNSYTECSVYHYTGEDSKADFDDDPWDNIQYSLENYLSGNRHWDRTLRMWFEDGGDEPTDSEDDEDDAIEGEFVSEADEEQ</sequence>
<gene>
    <name evidence="2" type="ORF">M421DRAFT_6500</name>
</gene>
<organism evidence="2 3">
    <name type="scientific">Didymella exigua CBS 183.55</name>
    <dbReference type="NCBI Taxonomy" id="1150837"/>
    <lineage>
        <taxon>Eukaryota</taxon>
        <taxon>Fungi</taxon>
        <taxon>Dikarya</taxon>
        <taxon>Ascomycota</taxon>
        <taxon>Pezizomycotina</taxon>
        <taxon>Dothideomycetes</taxon>
        <taxon>Pleosporomycetidae</taxon>
        <taxon>Pleosporales</taxon>
        <taxon>Pleosporineae</taxon>
        <taxon>Didymellaceae</taxon>
        <taxon>Didymella</taxon>
    </lineage>
</organism>